<feature type="region of interest" description="Disordered" evidence="1">
    <location>
        <begin position="737"/>
        <end position="796"/>
    </location>
</feature>
<feature type="compositionally biased region" description="Basic and acidic residues" evidence="1">
    <location>
        <begin position="205"/>
        <end position="216"/>
    </location>
</feature>
<feature type="region of interest" description="Disordered" evidence="1">
    <location>
        <begin position="710"/>
        <end position="729"/>
    </location>
</feature>
<gene>
    <name evidence="2" type="ORF">Vretifemale_17981</name>
</gene>
<reference evidence="2" key="1">
    <citation type="journal article" date="2021" name="Proc. Natl. Acad. Sci. U.S.A.">
        <title>Three genomes in the algal genus Volvox reveal the fate of a haploid sex-determining region after a transition to homothallism.</title>
        <authorList>
            <person name="Yamamoto K."/>
            <person name="Hamaji T."/>
            <person name="Kawai-Toyooka H."/>
            <person name="Matsuzaki R."/>
            <person name="Takahashi F."/>
            <person name="Nishimura Y."/>
            <person name="Kawachi M."/>
            <person name="Noguchi H."/>
            <person name="Minakuchi Y."/>
            <person name="Umen J.G."/>
            <person name="Toyoda A."/>
            <person name="Nozaki H."/>
        </authorList>
    </citation>
    <scope>NUCLEOTIDE SEQUENCE</scope>
    <source>
        <strain evidence="2">NIES-3786</strain>
    </source>
</reference>
<name>A0A8J4CYS1_9CHLO</name>
<feature type="compositionally biased region" description="Acidic residues" evidence="1">
    <location>
        <begin position="633"/>
        <end position="642"/>
    </location>
</feature>
<feature type="compositionally biased region" description="Basic residues" evidence="1">
    <location>
        <begin position="319"/>
        <end position="331"/>
    </location>
</feature>
<dbReference type="AlphaFoldDB" id="A0A8J4CYS1"/>
<feature type="compositionally biased region" description="Basic and acidic residues" evidence="1">
    <location>
        <begin position="585"/>
        <end position="594"/>
    </location>
</feature>
<protein>
    <submittedName>
        <fullName evidence="2">Uncharacterized protein</fullName>
    </submittedName>
</protein>
<feature type="compositionally biased region" description="Acidic residues" evidence="1">
    <location>
        <begin position="740"/>
        <end position="758"/>
    </location>
</feature>
<feature type="compositionally biased region" description="Acidic residues" evidence="1">
    <location>
        <begin position="610"/>
        <end position="626"/>
    </location>
</feature>
<comment type="caution">
    <text evidence="2">The sequence shown here is derived from an EMBL/GenBank/DDBJ whole genome shotgun (WGS) entry which is preliminary data.</text>
</comment>
<feature type="region of interest" description="Disordered" evidence="1">
    <location>
        <begin position="199"/>
        <end position="223"/>
    </location>
</feature>
<feature type="region of interest" description="Disordered" evidence="1">
    <location>
        <begin position="61"/>
        <end position="187"/>
    </location>
</feature>
<feature type="compositionally biased region" description="Low complexity" evidence="1">
    <location>
        <begin position="131"/>
        <end position="145"/>
    </location>
</feature>
<feature type="compositionally biased region" description="Pro residues" evidence="1">
    <location>
        <begin position="299"/>
        <end position="314"/>
    </location>
</feature>
<dbReference type="EMBL" id="BNCP01000056">
    <property type="protein sequence ID" value="GIL90340.1"/>
    <property type="molecule type" value="Genomic_DNA"/>
</dbReference>
<organism evidence="2 3">
    <name type="scientific">Volvox reticuliferus</name>
    <dbReference type="NCBI Taxonomy" id="1737510"/>
    <lineage>
        <taxon>Eukaryota</taxon>
        <taxon>Viridiplantae</taxon>
        <taxon>Chlorophyta</taxon>
        <taxon>core chlorophytes</taxon>
        <taxon>Chlorophyceae</taxon>
        <taxon>CS clade</taxon>
        <taxon>Chlamydomonadales</taxon>
        <taxon>Volvocaceae</taxon>
        <taxon>Volvox</taxon>
    </lineage>
</organism>
<accession>A0A8J4CYS1</accession>
<dbReference type="Proteomes" id="UP000747110">
    <property type="component" value="Unassembled WGS sequence"/>
</dbReference>
<sequence length="796" mass="84353">MPPTPFSNCSSLPVTLRLQLQRRCACGAVLCFPWRSGADSAPHHPATVHDRHLRLPSLRAELPRQNRDNRAYPPAISSTSKSSQVETLKASDGSGPAFPQQGRQAGPYQGSSSFPPPPLGKMPPRQKQHHQQQYQTLQQQKQQQQRPSSATSQNPGRRQQLGSSPIAGPQGHELKDVRWTGGPRDGGVMNGVVVPAAGGGGAVGDDDRSWITDGKGRGRVSRRGKWTGDRALCGKGSAAELPRLTAVADDPNEVVTEPQMQPGESEPFLLPHHSSGLPVSQLLPGSASQPSTPPLESVQPPPEPPLQWRPPQPPAARQQKQHRSRRPLRSRRLIPYTGDVIVYPLSADISSAQYDSEDEDGVEDGLMELLWSSDRQQSVDAIFRDGAAATDVDSTAAAAAVHRTDPAARSTADPTAFLTAGASGKAKAADTVTAPPLMSTAAAAGGTTRLASPAPVDAVKVICHAGGYFQHKAQLLVPLFQRRLAKNPVTLARLEGMSESYTNAAALAAAARLPPSATASASRDHGGGTDAGSYRYGIGAQGQIIDLVRQARELAANEVPERVRQRILSAGGAAGGNTTSSRRQPRAERGSVRAEDDELGTAGGFHQDHPDEEEEEEEEGLFDDIDFGGGGDGGDEDGDSVGDMDSRRDLNLDLDLDLDLEDPDFQKAEAKSMRDLARLVGVAPGSVAARAAAVSGMRVSGRAAAAAAAVGPTNGAGPRRRRLQDDEEDAKALFLRAMEACDDDDEEDDDRDDDDMDSDGGGGGIDFSELEVEAEEGEEEEAGAFTTALEEENAEF</sequence>
<keyword evidence="3" id="KW-1185">Reference proteome</keyword>
<feature type="compositionally biased region" description="Polar residues" evidence="1">
    <location>
        <begin position="76"/>
        <end position="86"/>
    </location>
</feature>
<feature type="region of interest" description="Disordered" evidence="1">
    <location>
        <begin position="568"/>
        <end position="646"/>
    </location>
</feature>
<feature type="non-terminal residue" evidence="2">
    <location>
        <position position="1"/>
    </location>
</feature>
<feature type="region of interest" description="Disordered" evidence="1">
    <location>
        <begin position="249"/>
        <end position="331"/>
    </location>
</feature>
<feature type="compositionally biased region" description="Polar residues" evidence="1">
    <location>
        <begin position="146"/>
        <end position="163"/>
    </location>
</feature>
<evidence type="ECO:0000256" key="1">
    <source>
        <dbReference type="SAM" id="MobiDB-lite"/>
    </source>
</evidence>
<evidence type="ECO:0000313" key="2">
    <source>
        <dbReference type="EMBL" id="GIL90340.1"/>
    </source>
</evidence>
<proteinExistence type="predicted"/>
<feature type="compositionally biased region" description="Acidic residues" evidence="1">
    <location>
        <begin position="768"/>
        <end position="782"/>
    </location>
</feature>
<evidence type="ECO:0000313" key="3">
    <source>
        <dbReference type="Proteomes" id="UP000747110"/>
    </source>
</evidence>
<feature type="compositionally biased region" description="Basic and acidic residues" evidence="1">
    <location>
        <begin position="61"/>
        <end position="70"/>
    </location>
</feature>